<feature type="region of interest" description="Disordered" evidence="2">
    <location>
        <begin position="83"/>
        <end position="163"/>
    </location>
</feature>
<accession>A0ABD3N354</accession>
<feature type="coiled-coil region" evidence="1">
    <location>
        <begin position="192"/>
        <end position="219"/>
    </location>
</feature>
<dbReference type="PANTHER" id="PTHR41747">
    <property type="entry name" value="CHROMOSOME UNDETERMINED SCAFFOLD_128, WHOLE GENOME SHOTGUN SEQUENCE"/>
    <property type="match status" value="1"/>
</dbReference>
<name>A0ABD3N354_9STRA</name>
<evidence type="ECO:0000256" key="2">
    <source>
        <dbReference type="SAM" id="MobiDB-lite"/>
    </source>
</evidence>
<feature type="compositionally biased region" description="Acidic residues" evidence="2">
    <location>
        <begin position="299"/>
        <end position="309"/>
    </location>
</feature>
<feature type="region of interest" description="Disordered" evidence="2">
    <location>
        <begin position="15"/>
        <end position="35"/>
    </location>
</feature>
<keyword evidence="4" id="KW-1185">Reference proteome</keyword>
<dbReference type="AlphaFoldDB" id="A0ABD3N354"/>
<comment type="caution">
    <text evidence="3">The sequence shown here is derived from an EMBL/GenBank/DDBJ whole genome shotgun (WGS) entry which is preliminary data.</text>
</comment>
<reference evidence="3 4" key="1">
    <citation type="submission" date="2024-10" db="EMBL/GenBank/DDBJ databases">
        <title>Updated reference genomes for cyclostephanoid diatoms.</title>
        <authorList>
            <person name="Roberts W.R."/>
            <person name="Alverson A.J."/>
        </authorList>
    </citation>
    <scope>NUCLEOTIDE SEQUENCE [LARGE SCALE GENOMIC DNA]</scope>
    <source>
        <strain evidence="3 4">AJA276-08</strain>
    </source>
</reference>
<evidence type="ECO:0000256" key="1">
    <source>
        <dbReference type="SAM" id="Coils"/>
    </source>
</evidence>
<keyword evidence="1" id="KW-0175">Coiled coil</keyword>
<evidence type="ECO:0000313" key="4">
    <source>
        <dbReference type="Proteomes" id="UP001530315"/>
    </source>
</evidence>
<feature type="compositionally biased region" description="Low complexity" evidence="2">
    <location>
        <begin position="136"/>
        <end position="150"/>
    </location>
</feature>
<evidence type="ECO:0000313" key="3">
    <source>
        <dbReference type="EMBL" id="KAL3767145.1"/>
    </source>
</evidence>
<dbReference type="PANTHER" id="PTHR41747:SF1">
    <property type="entry name" value="CHROMOSOME UNDETERMINED SCAFFOLD_128, WHOLE GENOME SHOTGUN SEQUENCE"/>
    <property type="match status" value="1"/>
</dbReference>
<organism evidence="3 4">
    <name type="scientific">Stephanodiscus triporus</name>
    <dbReference type="NCBI Taxonomy" id="2934178"/>
    <lineage>
        <taxon>Eukaryota</taxon>
        <taxon>Sar</taxon>
        <taxon>Stramenopiles</taxon>
        <taxon>Ochrophyta</taxon>
        <taxon>Bacillariophyta</taxon>
        <taxon>Coscinodiscophyceae</taxon>
        <taxon>Thalassiosirophycidae</taxon>
        <taxon>Stephanodiscales</taxon>
        <taxon>Stephanodiscaceae</taxon>
        <taxon>Stephanodiscus</taxon>
    </lineage>
</organism>
<feature type="region of interest" description="Disordered" evidence="2">
    <location>
        <begin position="294"/>
        <end position="349"/>
    </location>
</feature>
<feature type="compositionally biased region" description="Basic and acidic residues" evidence="2">
    <location>
        <begin position="327"/>
        <end position="336"/>
    </location>
</feature>
<sequence length="349" mass="39566">MVNFLEYVASEERKRRVSYRGQERKQRKRKGKKSFVSGTVKMPIGSNVAITKSRVLKHLSKNNSVLHKHVKWLKELEEERRRLQEKKEAKEKEKVERKRSFMERDAEKHIAGKTNNDKSESPSAHRDTLNKDPMPAISASNASSTAAPSSENKTTKPAWCQSETTREASEMAAETNLLSFVEGLDFDQYTQDLELRALMGQLKERIKILERENKKDQTKLQTCFDSENAAQRAEAVNIGPVIDDNVPTDVEQNDEVDADDTESIAISVMSESTVSSIHSKKSIKALVSKAKERILETPTIEEEDEEREEEKEKAVPPPVLSTVTDDNGARMAEKRSINKLAFKNRNPAL</sequence>
<proteinExistence type="predicted"/>
<feature type="compositionally biased region" description="Basic and acidic residues" evidence="2">
    <location>
        <begin position="83"/>
        <end position="130"/>
    </location>
</feature>
<dbReference type="Proteomes" id="UP001530315">
    <property type="component" value="Unassembled WGS sequence"/>
</dbReference>
<gene>
    <name evidence="3" type="ORF">ACHAW5_003164</name>
</gene>
<dbReference type="EMBL" id="JALLAZ020001712">
    <property type="protein sequence ID" value="KAL3767145.1"/>
    <property type="molecule type" value="Genomic_DNA"/>
</dbReference>
<protein>
    <submittedName>
        <fullName evidence="3">Uncharacterized protein</fullName>
    </submittedName>
</protein>